<comment type="function">
    <text evidence="5">Component of the coat protein complex II (COPII) which promotes the formation of transport vesicles from the endoplasmic reticulum (ER). The coat has two main functions, the physical deformation of the endoplasmic reticulum membrane into vesicles and the selection of cargo molecules.</text>
</comment>
<evidence type="ECO:0000259" key="9">
    <source>
        <dbReference type="Pfam" id="PF04815"/>
    </source>
</evidence>
<proteinExistence type="inferred from homology"/>
<name>A0A8C6MZI4_MUSSI</name>
<dbReference type="GO" id="GO:0030127">
    <property type="term" value="C:COPII vesicle coat"/>
    <property type="evidence" value="ECO:0007669"/>
    <property type="project" value="InterPro"/>
</dbReference>
<dbReference type="InterPro" id="IPR007123">
    <property type="entry name" value="Gelsolin-like_dom"/>
</dbReference>
<dbReference type="AlphaFoldDB" id="A0A8C6MZI4"/>
<evidence type="ECO:0000256" key="6">
    <source>
        <dbReference type="SAM" id="Phobius"/>
    </source>
</evidence>
<dbReference type="InterPro" id="IPR037364">
    <property type="entry name" value="Sec23"/>
</dbReference>
<dbReference type="Ensembl" id="ENSMSIT00000030448.1">
    <property type="protein sequence ID" value="ENSMSIP00000024133.1"/>
    <property type="gene ID" value="ENSMSIG00000019203.1"/>
</dbReference>
<feature type="domain" description="Sec23/Sec24 trunk" evidence="8">
    <location>
        <begin position="101"/>
        <end position="366"/>
    </location>
</feature>
<dbReference type="SUPFAM" id="SSF81811">
    <property type="entry name" value="Helical domain of Sec23/24"/>
    <property type="match status" value="1"/>
</dbReference>
<dbReference type="PANTHER" id="PTHR11141:SF10">
    <property type="entry name" value="PROTEIN TRANSPORT PROTEIN SEC23B"/>
    <property type="match status" value="1"/>
</dbReference>
<keyword evidence="12" id="KW-1185">Reference proteome</keyword>
<keyword evidence="5" id="KW-0653">Protein transport</keyword>
<dbReference type="CDD" id="cd11287">
    <property type="entry name" value="Sec23_C"/>
    <property type="match status" value="1"/>
</dbReference>
<dbReference type="Pfam" id="PF00626">
    <property type="entry name" value="Gelsolin"/>
    <property type="match status" value="1"/>
</dbReference>
<evidence type="ECO:0000259" key="8">
    <source>
        <dbReference type="Pfam" id="PF04811"/>
    </source>
</evidence>
<dbReference type="Gene3D" id="1.20.120.730">
    <property type="entry name" value="Sec23/Sec24 helical domain"/>
    <property type="match status" value="1"/>
</dbReference>
<dbReference type="Pfam" id="PF08033">
    <property type="entry name" value="Sec23_BS"/>
    <property type="match status" value="1"/>
</dbReference>
<dbReference type="InterPro" id="IPR036175">
    <property type="entry name" value="Sec23/24_helical_dom_sf"/>
</dbReference>
<keyword evidence="5" id="KW-0256">Endoplasmic reticulum</keyword>
<sequence length="714" mass="80794">MCIDVLRACPYESVRCPGTGVTDNCKLQCGCWELNPGPLKKQPVLLTTELFLQIFWYYIFWFLFWFLFPPAYAGISEVNQPAELMPQFSTIEYMIQRGARSPLIFLYVVDTCLEEDDLQALKESLQMSLSLLPPDALVGLITFGRMVQVHELSCEGISKSYVFRGTKDLTAKQIQEMLGLTKSAMPVQQARPAQPQEQPFVSSRFLQPIHKIDMNLTDLLGELQRDPWPVTQGKRPLRSTGVALSIAVGLLEGTFPNTGARIMLFTGGPPTQGPGMVVGDELKTPIRSWHDIEKDNARFMKKATKHYEMLANRTATNGHCIDIYACALDQTGLLEMKCCPNLTGGHMVMGDSFNTSLFKQTFQRIFSKDFNGDFRMAFGATLDVKELGVGGTSQWKICGLDPSSTLGIYFEVVNQHNAPVPQGSRGAIQFVTQYQHSSTQKRIRVTTIARNWADAQSQLRHIEAAFDQEAAAVLMARLGVFRAESEEGPDVLRWLDRQLIRLCQKFGQYNKEDPTSFRLSDSFSLYPQFMFHLRRSPFLQVFNNSPDESSYYRHHFARQDLTQSLIMIQPILYSYSFHGPPEPVLLDSSSILADRILLMDTFFQIVIYLGETIAQWRKAGYQDMPEYENFKHLLQAPLDDAQEILQARFPMPRYINTEHGGSQARFLLSKVNPSQTHNNLYAWGQETGAPILTDDVSLQVFMDHLKKLAVSSAS</sequence>
<dbReference type="PANTHER" id="PTHR11141">
    <property type="entry name" value="PROTEIN TRANSPORT PROTEIN SEC23"/>
    <property type="match status" value="1"/>
</dbReference>
<dbReference type="FunFam" id="1.20.120.730:FF:000003">
    <property type="entry name" value="Protein transport protein SEC23"/>
    <property type="match status" value="1"/>
</dbReference>
<evidence type="ECO:0000259" key="10">
    <source>
        <dbReference type="Pfam" id="PF08033"/>
    </source>
</evidence>
<dbReference type="SUPFAM" id="SSF81995">
    <property type="entry name" value="beta-sandwich domain of Sec23/24"/>
    <property type="match status" value="1"/>
</dbReference>
<dbReference type="GO" id="GO:0006886">
    <property type="term" value="P:intracellular protein transport"/>
    <property type="evidence" value="ECO:0007669"/>
    <property type="project" value="InterPro"/>
</dbReference>
<feature type="domain" description="Sec23/Sec24 beta-sandwich" evidence="10">
    <location>
        <begin position="369"/>
        <end position="453"/>
    </location>
</feature>
<dbReference type="GO" id="GO:0046872">
    <property type="term" value="F:metal ion binding"/>
    <property type="evidence" value="ECO:0007669"/>
    <property type="project" value="UniProtKB-KW"/>
</dbReference>
<dbReference type="Pfam" id="PF04811">
    <property type="entry name" value="Sec23_trunk"/>
    <property type="match status" value="1"/>
</dbReference>
<keyword evidence="5" id="KW-0931">ER-Golgi transport</keyword>
<feature type="transmembrane region" description="Helical" evidence="6">
    <location>
        <begin position="50"/>
        <end position="68"/>
    </location>
</feature>
<keyword evidence="4 5" id="KW-0968">Cytoplasmic vesicle</keyword>
<evidence type="ECO:0000256" key="3">
    <source>
        <dbReference type="ARBA" id="ARBA00022490"/>
    </source>
</evidence>
<dbReference type="InterPro" id="IPR037550">
    <property type="entry name" value="Sec23_C"/>
</dbReference>
<keyword evidence="5 6" id="KW-0472">Membrane</keyword>
<dbReference type="SUPFAM" id="SSF82754">
    <property type="entry name" value="C-terminal, gelsolin-like domain of Sec23/24"/>
    <property type="match status" value="1"/>
</dbReference>
<comment type="subcellular location">
    <subcellularLocation>
        <location evidence="5">Cytoplasmic vesicle</location>
        <location evidence="5">COPII-coated vesicle membrane</location>
        <topology evidence="5">Peripheral membrane protein</topology>
        <orientation evidence="5">Cytoplasmic side</orientation>
    </subcellularLocation>
    <subcellularLocation>
        <location evidence="1 5">Endoplasmic reticulum membrane</location>
        <topology evidence="1 5">Peripheral membrane protein</topology>
        <orientation evidence="1 5">Cytoplasmic side</orientation>
    </subcellularLocation>
    <subcellularLocation>
        <location evidence="5">Cytoplasm</location>
        <location evidence="5">Cytosol</location>
    </subcellularLocation>
</comment>
<organism evidence="11 12">
    <name type="scientific">Mus spicilegus</name>
    <name type="common">Mound-building mouse</name>
    <dbReference type="NCBI Taxonomy" id="10103"/>
    <lineage>
        <taxon>Eukaryota</taxon>
        <taxon>Metazoa</taxon>
        <taxon>Chordata</taxon>
        <taxon>Craniata</taxon>
        <taxon>Vertebrata</taxon>
        <taxon>Euteleostomi</taxon>
        <taxon>Mammalia</taxon>
        <taxon>Eutheria</taxon>
        <taxon>Euarchontoglires</taxon>
        <taxon>Glires</taxon>
        <taxon>Rodentia</taxon>
        <taxon>Myomorpha</taxon>
        <taxon>Muroidea</taxon>
        <taxon>Muridae</taxon>
        <taxon>Murinae</taxon>
        <taxon>Mus</taxon>
        <taxon>Mus</taxon>
    </lineage>
</organism>
<evidence type="ECO:0000259" key="7">
    <source>
        <dbReference type="Pfam" id="PF00626"/>
    </source>
</evidence>
<keyword evidence="5" id="KW-0813">Transport</keyword>
<comment type="similarity">
    <text evidence="2 5">Belongs to the SEC23/SEC24 family. SEC23 subfamily.</text>
</comment>
<dbReference type="SUPFAM" id="SSF53300">
    <property type="entry name" value="vWA-like"/>
    <property type="match status" value="1"/>
</dbReference>
<dbReference type="GO" id="GO:0005789">
    <property type="term" value="C:endoplasmic reticulum membrane"/>
    <property type="evidence" value="ECO:0007669"/>
    <property type="project" value="UniProtKB-SubCell"/>
</dbReference>
<reference evidence="11" key="2">
    <citation type="submission" date="2025-09" db="UniProtKB">
        <authorList>
            <consortium name="Ensembl"/>
        </authorList>
    </citation>
    <scope>IDENTIFICATION</scope>
</reference>
<evidence type="ECO:0000313" key="11">
    <source>
        <dbReference type="Ensembl" id="ENSMSIP00000024133.1"/>
    </source>
</evidence>
<dbReference type="InterPro" id="IPR029006">
    <property type="entry name" value="ADF-H/Gelsolin-like_dom_sf"/>
</dbReference>
<dbReference type="GO" id="GO:0090110">
    <property type="term" value="P:COPII-coated vesicle cargo loading"/>
    <property type="evidence" value="ECO:0007669"/>
    <property type="project" value="TreeGrafter"/>
</dbReference>
<dbReference type="Gene3D" id="3.40.20.10">
    <property type="entry name" value="Severin"/>
    <property type="match status" value="1"/>
</dbReference>
<dbReference type="InterPro" id="IPR006896">
    <property type="entry name" value="Sec23/24_trunk_dom"/>
</dbReference>
<dbReference type="FunFam" id="3.40.50.410:FF:000011">
    <property type="entry name" value="Protein transport protein SEC23"/>
    <property type="match status" value="1"/>
</dbReference>
<dbReference type="GO" id="GO:0070971">
    <property type="term" value="C:endoplasmic reticulum exit site"/>
    <property type="evidence" value="ECO:0007669"/>
    <property type="project" value="TreeGrafter"/>
</dbReference>
<dbReference type="Pfam" id="PF04815">
    <property type="entry name" value="Sec23_helical"/>
    <property type="match status" value="1"/>
</dbReference>
<dbReference type="GO" id="GO:0005829">
    <property type="term" value="C:cytosol"/>
    <property type="evidence" value="ECO:0007669"/>
    <property type="project" value="UniProtKB-SubCell"/>
</dbReference>
<evidence type="ECO:0000256" key="5">
    <source>
        <dbReference type="RuleBase" id="RU365030"/>
    </source>
</evidence>
<evidence type="ECO:0000256" key="4">
    <source>
        <dbReference type="ARBA" id="ARBA00023329"/>
    </source>
</evidence>
<keyword evidence="5" id="KW-0862">Zinc</keyword>
<dbReference type="Gene3D" id="3.40.50.410">
    <property type="entry name" value="von Willebrand factor, type A domain"/>
    <property type="match status" value="1"/>
</dbReference>
<keyword evidence="5" id="KW-0479">Metal-binding</keyword>
<dbReference type="InterPro" id="IPR036465">
    <property type="entry name" value="vWFA_dom_sf"/>
</dbReference>
<reference evidence="11" key="1">
    <citation type="submission" date="2025-08" db="UniProtKB">
        <authorList>
            <consortium name="Ensembl"/>
        </authorList>
    </citation>
    <scope>IDENTIFICATION</scope>
</reference>
<dbReference type="InterPro" id="IPR012990">
    <property type="entry name" value="Beta-sandwich_Sec23_24"/>
</dbReference>
<dbReference type="Proteomes" id="UP000694415">
    <property type="component" value="Unplaced"/>
</dbReference>
<dbReference type="GO" id="GO:0005096">
    <property type="term" value="F:GTPase activator activity"/>
    <property type="evidence" value="ECO:0007669"/>
    <property type="project" value="TreeGrafter"/>
</dbReference>
<dbReference type="CDD" id="cd01478">
    <property type="entry name" value="Sec23-like"/>
    <property type="match status" value="1"/>
</dbReference>
<dbReference type="GeneTree" id="ENSGT00390000006916"/>
<keyword evidence="3 5" id="KW-0963">Cytoplasm</keyword>
<protein>
    <recommendedName>
        <fullName evidence="5">Protein transport protein SEC23</fullName>
    </recommendedName>
</protein>
<feature type="domain" description="Gelsolin-like" evidence="7">
    <location>
        <begin position="581"/>
        <end position="667"/>
    </location>
</feature>
<evidence type="ECO:0000313" key="12">
    <source>
        <dbReference type="Proteomes" id="UP000694415"/>
    </source>
</evidence>
<feature type="domain" description="Sec23/Sec24 helical" evidence="9">
    <location>
        <begin position="467"/>
        <end position="565"/>
    </location>
</feature>
<evidence type="ECO:0000256" key="1">
    <source>
        <dbReference type="ARBA" id="ARBA00004397"/>
    </source>
</evidence>
<evidence type="ECO:0000256" key="2">
    <source>
        <dbReference type="ARBA" id="ARBA00009210"/>
    </source>
</evidence>
<accession>A0A8C6MZI4</accession>
<dbReference type="FunFam" id="3.40.20.10:FF:000003">
    <property type="entry name" value="Protein transport protein SEC23"/>
    <property type="match status" value="1"/>
</dbReference>
<keyword evidence="6" id="KW-0812">Transmembrane</keyword>
<dbReference type="InterPro" id="IPR036180">
    <property type="entry name" value="Gelsolin-like_dom_sf"/>
</dbReference>
<dbReference type="InterPro" id="IPR006900">
    <property type="entry name" value="Sec23/24_helical_dom"/>
</dbReference>
<keyword evidence="6" id="KW-1133">Transmembrane helix</keyword>